<evidence type="ECO:0000313" key="4">
    <source>
        <dbReference type="EMBL" id="OKH20132.1"/>
    </source>
</evidence>
<feature type="region of interest" description="Disordered" evidence="3">
    <location>
        <begin position="119"/>
        <end position="166"/>
    </location>
</feature>
<dbReference type="OrthoDB" id="513679at2"/>
<dbReference type="InterPro" id="IPR011344">
    <property type="entry name" value="ssDNA-bd"/>
</dbReference>
<dbReference type="Gene3D" id="2.40.50.140">
    <property type="entry name" value="Nucleic acid-binding proteins"/>
    <property type="match status" value="1"/>
</dbReference>
<keyword evidence="1 2" id="KW-0238">DNA-binding</keyword>
<name>A0A1U7H963_9CYAN</name>
<evidence type="ECO:0008006" key="6">
    <source>
        <dbReference type="Google" id="ProtNLM"/>
    </source>
</evidence>
<dbReference type="InterPro" id="IPR012340">
    <property type="entry name" value="NA-bd_OB-fold"/>
</dbReference>
<keyword evidence="5" id="KW-1185">Reference proteome</keyword>
<dbReference type="PANTHER" id="PTHR10302:SF27">
    <property type="entry name" value="SINGLE-STRANDED DNA-BINDING PROTEIN"/>
    <property type="match status" value="1"/>
</dbReference>
<dbReference type="InterPro" id="IPR000424">
    <property type="entry name" value="Primosome_PriB/ssb"/>
</dbReference>
<comment type="caution">
    <text evidence="4">The sequence shown here is derived from an EMBL/GenBank/DDBJ whole genome shotgun (WGS) entry which is preliminary data.</text>
</comment>
<evidence type="ECO:0000313" key="5">
    <source>
        <dbReference type="Proteomes" id="UP000186868"/>
    </source>
</evidence>
<dbReference type="Proteomes" id="UP000186868">
    <property type="component" value="Unassembled WGS sequence"/>
</dbReference>
<gene>
    <name evidence="4" type="ORF">NIES593_19765</name>
</gene>
<evidence type="ECO:0000256" key="3">
    <source>
        <dbReference type="SAM" id="MobiDB-lite"/>
    </source>
</evidence>
<dbReference type="PROSITE" id="PS50935">
    <property type="entry name" value="SSB"/>
    <property type="match status" value="1"/>
</dbReference>
<dbReference type="CDD" id="cd04496">
    <property type="entry name" value="SSB_OBF"/>
    <property type="match status" value="1"/>
</dbReference>
<sequence length="166" mass="18235">MNSCILMATIVRKPELRHTPDGVPVTDMLVEFEGTKPEERSTLLVVGWRNLAEEMAQNYSEGDRVIIEGRLSMKTVDHPKGFKEKKAELVASRIYHIEGMAVSTAPSVKAAFEGNRPTAATVRHSKAPAPTQTQSDRFSELEAETIGTPKEPVSTVAEGDLDDIPF</sequence>
<organism evidence="4 5">
    <name type="scientific">Hydrococcus rivularis NIES-593</name>
    <dbReference type="NCBI Taxonomy" id="1921803"/>
    <lineage>
        <taxon>Bacteria</taxon>
        <taxon>Bacillati</taxon>
        <taxon>Cyanobacteriota</taxon>
        <taxon>Cyanophyceae</taxon>
        <taxon>Pleurocapsales</taxon>
        <taxon>Hydrococcaceae</taxon>
        <taxon>Hydrococcus</taxon>
    </lineage>
</organism>
<dbReference type="GO" id="GO:0009295">
    <property type="term" value="C:nucleoid"/>
    <property type="evidence" value="ECO:0007669"/>
    <property type="project" value="TreeGrafter"/>
</dbReference>
<evidence type="ECO:0000256" key="1">
    <source>
        <dbReference type="ARBA" id="ARBA00023125"/>
    </source>
</evidence>
<dbReference type="EMBL" id="MRCB01000034">
    <property type="protein sequence ID" value="OKH20132.1"/>
    <property type="molecule type" value="Genomic_DNA"/>
</dbReference>
<dbReference type="AlphaFoldDB" id="A0A1U7H963"/>
<dbReference type="GO" id="GO:0006260">
    <property type="term" value="P:DNA replication"/>
    <property type="evidence" value="ECO:0007669"/>
    <property type="project" value="InterPro"/>
</dbReference>
<dbReference type="RefSeq" id="WP_073601225.1">
    <property type="nucleotide sequence ID" value="NZ_MRCB01000034.1"/>
</dbReference>
<evidence type="ECO:0000256" key="2">
    <source>
        <dbReference type="PROSITE-ProRule" id="PRU00252"/>
    </source>
</evidence>
<dbReference type="SUPFAM" id="SSF50249">
    <property type="entry name" value="Nucleic acid-binding proteins"/>
    <property type="match status" value="1"/>
</dbReference>
<dbReference type="PANTHER" id="PTHR10302">
    <property type="entry name" value="SINGLE-STRANDED DNA-BINDING PROTEIN"/>
    <property type="match status" value="1"/>
</dbReference>
<dbReference type="STRING" id="1921803.NIES593_19765"/>
<protein>
    <recommendedName>
        <fullName evidence="6">Single-stranded DNA-binding protein</fullName>
    </recommendedName>
</protein>
<accession>A0A1U7H963</accession>
<dbReference type="Pfam" id="PF00436">
    <property type="entry name" value="SSB"/>
    <property type="match status" value="1"/>
</dbReference>
<proteinExistence type="predicted"/>
<reference evidence="4 5" key="1">
    <citation type="submission" date="2016-11" db="EMBL/GenBank/DDBJ databases">
        <title>Draft Genome Sequences of Nine Cyanobacterial Strains from Diverse Habitats.</title>
        <authorList>
            <person name="Zhu T."/>
            <person name="Hou S."/>
            <person name="Lu X."/>
            <person name="Hess W.R."/>
        </authorList>
    </citation>
    <scope>NUCLEOTIDE SEQUENCE [LARGE SCALE GENOMIC DNA]</scope>
    <source>
        <strain evidence="4 5">NIES-593</strain>
    </source>
</reference>
<dbReference type="GO" id="GO:0003697">
    <property type="term" value="F:single-stranded DNA binding"/>
    <property type="evidence" value="ECO:0007669"/>
    <property type="project" value="InterPro"/>
</dbReference>